<dbReference type="GO" id="GO:0016020">
    <property type="term" value="C:membrane"/>
    <property type="evidence" value="ECO:0007669"/>
    <property type="project" value="UniProtKB-SubCell"/>
</dbReference>
<sequence>MSQAHYTYLYILLIFLPKGLSQLVKTQRVVTVTLGETAHFSCMLLQPKDVLQVTWQKETSGGIENVATYNKRFGPVVNLPFQGKVAFQDEGLKNCSVIIRRVTREDESCYRCLFNAYPDGAISGRTCLQVIELYGPKVTQSNDTHNSSEFTLSCSATGRPAPIVVWDIRNHLALDYSPMVNITHPNGTVTVTISSTVAVPSLPDHSTVFGCVVSSGSVNQAVYMEIPGQHKVVDSGWIHGKGQHKVVDSVWIYGKGISDFAGMTLVGVIITVCGIVCWFKQRHPKSRENKIEHNTMRLKSEGFSPH</sequence>
<evidence type="ECO:0000256" key="1">
    <source>
        <dbReference type="ARBA" id="ARBA00004167"/>
    </source>
</evidence>
<feature type="signal peptide" evidence="10">
    <location>
        <begin position="1"/>
        <end position="21"/>
    </location>
</feature>
<proteinExistence type="predicted"/>
<evidence type="ECO:0000313" key="13">
    <source>
        <dbReference type="Proteomes" id="UP001557470"/>
    </source>
</evidence>
<protein>
    <recommendedName>
        <fullName evidence="11">Ig-like domain-containing protein</fullName>
    </recommendedName>
</protein>
<dbReference type="Gene3D" id="2.60.40.10">
    <property type="entry name" value="Immunoglobulins"/>
    <property type="match status" value="2"/>
</dbReference>
<evidence type="ECO:0000256" key="10">
    <source>
        <dbReference type="SAM" id="SignalP"/>
    </source>
</evidence>
<dbReference type="Pfam" id="PF08205">
    <property type="entry name" value="C2-set_2"/>
    <property type="match status" value="1"/>
</dbReference>
<evidence type="ECO:0000256" key="8">
    <source>
        <dbReference type="ARBA" id="ARBA00023319"/>
    </source>
</evidence>
<evidence type="ECO:0000256" key="7">
    <source>
        <dbReference type="ARBA" id="ARBA00023180"/>
    </source>
</evidence>
<evidence type="ECO:0000256" key="4">
    <source>
        <dbReference type="ARBA" id="ARBA00022989"/>
    </source>
</evidence>
<dbReference type="InterPro" id="IPR007110">
    <property type="entry name" value="Ig-like_dom"/>
</dbReference>
<dbReference type="EMBL" id="JAGEUA010000001">
    <property type="protein sequence ID" value="KAL1022022.1"/>
    <property type="molecule type" value="Genomic_DNA"/>
</dbReference>
<evidence type="ECO:0000256" key="2">
    <source>
        <dbReference type="ARBA" id="ARBA00022692"/>
    </source>
</evidence>
<keyword evidence="4 9" id="KW-1133">Transmembrane helix</keyword>
<dbReference type="InterPro" id="IPR047164">
    <property type="entry name" value="OX2G-like"/>
</dbReference>
<accession>A0ABD0XNC9</accession>
<keyword evidence="6" id="KW-1015">Disulfide bond</keyword>
<dbReference type="InterPro" id="IPR013162">
    <property type="entry name" value="CD80_C2-set"/>
</dbReference>
<organism evidence="12 13">
    <name type="scientific">Umbra pygmaea</name>
    <name type="common">Eastern mudminnow</name>
    <dbReference type="NCBI Taxonomy" id="75934"/>
    <lineage>
        <taxon>Eukaryota</taxon>
        <taxon>Metazoa</taxon>
        <taxon>Chordata</taxon>
        <taxon>Craniata</taxon>
        <taxon>Vertebrata</taxon>
        <taxon>Euteleostomi</taxon>
        <taxon>Actinopterygii</taxon>
        <taxon>Neopterygii</taxon>
        <taxon>Teleostei</taxon>
        <taxon>Protacanthopterygii</taxon>
        <taxon>Esociformes</taxon>
        <taxon>Umbridae</taxon>
        <taxon>Umbra</taxon>
    </lineage>
</organism>
<dbReference type="PANTHER" id="PTHR46841:SF7">
    <property type="entry name" value="IG-LIKE DOMAIN-CONTAINING PROTEIN"/>
    <property type="match status" value="1"/>
</dbReference>
<evidence type="ECO:0000256" key="9">
    <source>
        <dbReference type="SAM" id="Phobius"/>
    </source>
</evidence>
<keyword evidence="13" id="KW-1185">Reference proteome</keyword>
<keyword evidence="8" id="KW-0393">Immunoglobulin domain</keyword>
<evidence type="ECO:0000256" key="5">
    <source>
        <dbReference type="ARBA" id="ARBA00023136"/>
    </source>
</evidence>
<feature type="chain" id="PRO_5044846592" description="Ig-like domain-containing protein" evidence="10">
    <location>
        <begin position="22"/>
        <end position="306"/>
    </location>
</feature>
<dbReference type="InterPro" id="IPR013106">
    <property type="entry name" value="Ig_V-set"/>
</dbReference>
<comment type="subcellular location">
    <subcellularLocation>
        <location evidence="1">Membrane</location>
        <topology evidence="1">Single-pass membrane protein</topology>
    </subcellularLocation>
</comment>
<dbReference type="Pfam" id="PF07686">
    <property type="entry name" value="V-set"/>
    <property type="match status" value="1"/>
</dbReference>
<dbReference type="AlphaFoldDB" id="A0ABD0XNC9"/>
<feature type="domain" description="Ig-like" evidence="11">
    <location>
        <begin position="17"/>
        <end position="123"/>
    </location>
</feature>
<evidence type="ECO:0000256" key="6">
    <source>
        <dbReference type="ARBA" id="ARBA00023157"/>
    </source>
</evidence>
<dbReference type="Proteomes" id="UP001557470">
    <property type="component" value="Unassembled WGS sequence"/>
</dbReference>
<dbReference type="PANTHER" id="PTHR46841">
    <property type="entry name" value="OX-2 MEMBRANE GLYCOPROTEIN"/>
    <property type="match status" value="1"/>
</dbReference>
<evidence type="ECO:0000259" key="11">
    <source>
        <dbReference type="PROSITE" id="PS50835"/>
    </source>
</evidence>
<name>A0ABD0XNC9_UMBPY</name>
<evidence type="ECO:0000256" key="3">
    <source>
        <dbReference type="ARBA" id="ARBA00022729"/>
    </source>
</evidence>
<keyword evidence="2 9" id="KW-0812">Transmembrane</keyword>
<dbReference type="PROSITE" id="PS50835">
    <property type="entry name" value="IG_LIKE"/>
    <property type="match status" value="2"/>
</dbReference>
<keyword evidence="3 10" id="KW-0732">Signal</keyword>
<dbReference type="InterPro" id="IPR013783">
    <property type="entry name" value="Ig-like_fold"/>
</dbReference>
<dbReference type="SUPFAM" id="SSF48726">
    <property type="entry name" value="Immunoglobulin"/>
    <property type="match status" value="2"/>
</dbReference>
<dbReference type="InterPro" id="IPR036179">
    <property type="entry name" value="Ig-like_dom_sf"/>
</dbReference>
<keyword evidence="5 9" id="KW-0472">Membrane</keyword>
<evidence type="ECO:0000313" key="12">
    <source>
        <dbReference type="EMBL" id="KAL1022022.1"/>
    </source>
</evidence>
<dbReference type="SMART" id="SM00409">
    <property type="entry name" value="IG"/>
    <property type="match status" value="1"/>
</dbReference>
<gene>
    <name evidence="12" type="ORF">UPYG_G00021210</name>
</gene>
<feature type="domain" description="Ig-like" evidence="11">
    <location>
        <begin position="136"/>
        <end position="227"/>
    </location>
</feature>
<comment type="caution">
    <text evidence="12">The sequence shown here is derived from an EMBL/GenBank/DDBJ whole genome shotgun (WGS) entry which is preliminary data.</text>
</comment>
<keyword evidence="7" id="KW-0325">Glycoprotein</keyword>
<dbReference type="InterPro" id="IPR003599">
    <property type="entry name" value="Ig_sub"/>
</dbReference>
<reference evidence="12 13" key="1">
    <citation type="submission" date="2024-06" db="EMBL/GenBank/DDBJ databases">
        <authorList>
            <person name="Pan Q."/>
            <person name="Wen M."/>
            <person name="Jouanno E."/>
            <person name="Zahm M."/>
            <person name="Klopp C."/>
            <person name="Cabau C."/>
            <person name="Louis A."/>
            <person name="Berthelot C."/>
            <person name="Parey E."/>
            <person name="Roest Crollius H."/>
            <person name="Montfort J."/>
            <person name="Robinson-Rechavi M."/>
            <person name="Bouchez O."/>
            <person name="Lampietro C."/>
            <person name="Lopez Roques C."/>
            <person name="Donnadieu C."/>
            <person name="Postlethwait J."/>
            <person name="Bobe J."/>
            <person name="Verreycken H."/>
            <person name="Guiguen Y."/>
        </authorList>
    </citation>
    <scope>NUCLEOTIDE SEQUENCE [LARGE SCALE GENOMIC DNA]</scope>
    <source>
        <strain evidence="12">Up_M1</strain>
        <tissue evidence="12">Testis</tissue>
    </source>
</reference>
<feature type="transmembrane region" description="Helical" evidence="9">
    <location>
        <begin position="260"/>
        <end position="279"/>
    </location>
</feature>